<keyword evidence="3" id="KW-1185">Reference proteome</keyword>
<dbReference type="EMBL" id="QURN01000019">
    <property type="protein sequence ID" value="RFC64633.1"/>
    <property type="molecule type" value="Genomic_DNA"/>
</dbReference>
<proteinExistence type="predicted"/>
<reference evidence="3" key="1">
    <citation type="submission" date="2018-08" db="EMBL/GenBank/DDBJ databases">
        <authorList>
            <person name="Im W.T."/>
        </authorList>
    </citation>
    <scope>NUCLEOTIDE SEQUENCE [LARGE SCALE GENOMIC DNA]</scope>
    <source>
        <strain evidence="3">LA-28</strain>
    </source>
</reference>
<name>A0A371X609_9HYPH</name>
<accession>A0A371X609</accession>
<feature type="chain" id="PRO_5017060110" description="DUF2147 domain-containing protein" evidence="1">
    <location>
        <begin position="41"/>
        <end position="133"/>
    </location>
</feature>
<dbReference type="Proteomes" id="UP000262379">
    <property type="component" value="Unassembled WGS sequence"/>
</dbReference>
<gene>
    <name evidence="2" type="ORF">DY251_19350</name>
</gene>
<protein>
    <recommendedName>
        <fullName evidence="4">DUF2147 domain-containing protein</fullName>
    </recommendedName>
</protein>
<comment type="caution">
    <text evidence="2">The sequence shown here is derived from an EMBL/GenBank/DDBJ whole genome shotgun (WGS) entry which is preliminary data.</text>
</comment>
<evidence type="ECO:0000256" key="1">
    <source>
        <dbReference type="SAM" id="SignalP"/>
    </source>
</evidence>
<organism evidence="2 3">
    <name type="scientific">Mesorhizobium denitrificans</name>
    <dbReference type="NCBI Taxonomy" id="2294114"/>
    <lineage>
        <taxon>Bacteria</taxon>
        <taxon>Pseudomonadati</taxon>
        <taxon>Pseudomonadota</taxon>
        <taxon>Alphaproteobacteria</taxon>
        <taxon>Hyphomicrobiales</taxon>
        <taxon>Phyllobacteriaceae</taxon>
        <taxon>Mesorhizobium</taxon>
    </lineage>
</organism>
<keyword evidence="1" id="KW-0732">Signal</keyword>
<evidence type="ECO:0000313" key="2">
    <source>
        <dbReference type="EMBL" id="RFC64633.1"/>
    </source>
</evidence>
<evidence type="ECO:0008006" key="4">
    <source>
        <dbReference type="Google" id="ProtNLM"/>
    </source>
</evidence>
<sequence length="133" mass="14368">MRQGLPKVQKEGNWMNTSRRKVRGRAAGAAISIITLVALAAPASADKTLSGVWAGEDDLEINFDSRSVDLGPDTGCTIKSLKADGANRWRMRLNCGTADTEGTSQTDTTLQLKGSTLIFTDKYGPNQLRRQGK</sequence>
<feature type="signal peptide" evidence="1">
    <location>
        <begin position="1"/>
        <end position="40"/>
    </location>
</feature>
<evidence type="ECO:0000313" key="3">
    <source>
        <dbReference type="Proteomes" id="UP000262379"/>
    </source>
</evidence>
<dbReference type="AlphaFoldDB" id="A0A371X609"/>